<dbReference type="OrthoDB" id="9795306at2"/>
<dbReference type="PANTHER" id="PTHR33990:SF1">
    <property type="entry name" value="PROTEIN YJDN"/>
    <property type="match status" value="1"/>
</dbReference>
<name>A0A1G9ZMU4_9ACTN</name>
<dbReference type="SUPFAM" id="SSF54593">
    <property type="entry name" value="Glyoxalase/Bleomycin resistance protein/Dihydroxybiphenyl dioxygenase"/>
    <property type="match status" value="1"/>
</dbReference>
<reference evidence="2 3" key="1">
    <citation type="submission" date="2016-10" db="EMBL/GenBank/DDBJ databases">
        <authorList>
            <person name="de Groot N.N."/>
        </authorList>
    </citation>
    <scope>NUCLEOTIDE SEQUENCE [LARGE SCALE GENOMIC DNA]</scope>
    <source>
        <strain evidence="2 3">CGMCC 1.11147</strain>
    </source>
</reference>
<dbReference type="PANTHER" id="PTHR33990">
    <property type="entry name" value="PROTEIN YJDN-RELATED"/>
    <property type="match status" value="1"/>
</dbReference>
<dbReference type="Pfam" id="PF00903">
    <property type="entry name" value="Glyoxalase"/>
    <property type="match status" value="1"/>
</dbReference>
<dbReference type="Proteomes" id="UP000199004">
    <property type="component" value="Unassembled WGS sequence"/>
</dbReference>
<feature type="domain" description="Glyoxalase/fosfomycin resistance/dioxygenase" evidence="1">
    <location>
        <begin position="9"/>
        <end position="128"/>
    </location>
</feature>
<evidence type="ECO:0000259" key="1">
    <source>
        <dbReference type="Pfam" id="PF00903"/>
    </source>
</evidence>
<dbReference type="Gene3D" id="3.10.180.10">
    <property type="entry name" value="2,3-Dihydroxybiphenyl 1,2-Dioxygenase, domain 1"/>
    <property type="match status" value="1"/>
</dbReference>
<keyword evidence="3" id="KW-1185">Reference proteome</keyword>
<protein>
    <submittedName>
        <fullName evidence="2">PhnB protein</fullName>
    </submittedName>
</protein>
<dbReference type="InterPro" id="IPR028973">
    <property type="entry name" value="PhnB-like"/>
</dbReference>
<dbReference type="CDD" id="cd06588">
    <property type="entry name" value="PhnB_like"/>
    <property type="match status" value="1"/>
</dbReference>
<organism evidence="2 3">
    <name type="scientific">Nocardioides szechwanensis</name>
    <dbReference type="NCBI Taxonomy" id="1005944"/>
    <lineage>
        <taxon>Bacteria</taxon>
        <taxon>Bacillati</taxon>
        <taxon>Actinomycetota</taxon>
        <taxon>Actinomycetes</taxon>
        <taxon>Propionibacteriales</taxon>
        <taxon>Nocardioidaceae</taxon>
        <taxon>Nocardioides</taxon>
    </lineage>
</organism>
<dbReference type="AlphaFoldDB" id="A0A1G9ZMU4"/>
<dbReference type="RefSeq" id="WP_091023834.1">
    <property type="nucleotide sequence ID" value="NZ_BKAE01000007.1"/>
</dbReference>
<proteinExistence type="predicted"/>
<dbReference type="InterPro" id="IPR029068">
    <property type="entry name" value="Glyas_Bleomycin-R_OHBP_Dase"/>
</dbReference>
<evidence type="ECO:0000313" key="2">
    <source>
        <dbReference type="EMBL" id="SDN22455.1"/>
    </source>
</evidence>
<dbReference type="STRING" id="1005944.SAMN05192576_1782"/>
<dbReference type="EMBL" id="FNIC01000002">
    <property type="protein sequence ID" value="SDN22455.1"/>
    <property type="molecule type" value="Genomic_DNA"/>
</dbReference>
<evidence type="ECO:0000313" key="3">
    <source>
        <dbReference type="Proteomes" id="UP000199004"/>
    </source>
</evidence>
<accession>A0A1G9ZMU4</accession>
<gene>
    <name evidence="2" type="ORF">SAMN05192576_1782</name>
</gene>
<dbReference type="InterPro" id="IPR004360">
    <property type="entry name" value="Glyas_Fos-R_dOase_dom"/>
</dbReference>
<sequence length="134" mass="14498">MATLLNPYLHFDGTARDAITFYQSVFGGELALNTFGEMGMQGEQAEQVMHAQLEAPDLVLMASDTPPGETLTPGSTVTLSLSGDDDAKLRGWFETLADGGQINVPLEKQMWGDVFGQLADKYGVTWMVNINQPG</sequence>